<sequence>MIRPFRPQGGVTLIELLVVLAIGAIIAAAMASLFAQSSTTREQVNRTSQRIENGRFALDAIAEDIRLAGYYGDLWPVGNLGYNTDITGNANPCASTLADIQAQWAWSVGPPSSATVPVPVIGLEGHGATITLPTGCSAILPNLKTGTDLIALRRASTLAVAPSSLSGTGAVALQVSTQTNLCPAEPSGLMVHSNPANLTLHRADPSCGQTALARPLVTHIYYVATCNNCSGGGDGIPTLKLAEMVNGAFAVRSIAPGIDHLHLEYGVDTDGDGAVDEYRVPTNHNTKLDDVAGREWFDVVSVKAYVLARDLESTTGFTDSQNHTLGTKTVAAYGDSIKRSVSTTTVRLVNMAGRRES</sequence>
<keyword evidence="1" id="KW-0812">Transmembrane</keyword>
<dbReference type="RefSeq" id="WP_203386947.1">
    <property type="nucleotide sequence ID" value="NZ_CP064781.1"/>
</dbReference>
<keyword evidence="1" id="KW-0472">Membrane</keyword>
<dbReference type="InterPro" id="IPR045584">
    <property type="entry name" value="Pilin-like"/>
</dbReference>
<dbReference type="GO" id="GO:0043683">
    <property type="term" value="P:type IV pilus assembly"/>
    <property type="evidence" value="ECO:0007669"/>
    <property type="project" value="InterPro"/>
</dbReference>
<dbReference type="InterPro" id="IPR032092">
    <property type="entry name" value="PilW"/>
</dbReference>
<organism evidence="2 3">
    <name type="scientific">Azospira restricta</name>
    <dbReference type="NCBI Taxonomy" id="404405"/>
    <lineage>
        <taxon>Bacteria</taxon>
        <taxon>Pseudomonadati</taxon>
        <taxon>Pseudomonadota</taxon>
        <taxon>Betaproteobacteria</taxon>
        <taxon>Rhodocyclales</taxon>
        <taxon>Rhodocyclaceae</taxon>
        <taxon>Azospira</taxon>
    </lineage>
</organism>
<dbReference type="KEGG" id="ares:IWH25_17000"/>
<name>A0A974PXV3_9RHOO</name>
<proteinExistence type="predicted"/>
<reference evidence="2" key="1">
    <citation type="submission" date="2020-11" db="EMBL/GenBank/DDBJ databases">
        <title>Azospira restricta DSM 18626 genome sequence.</title>
        <authorList>
            <person name="Moe W.M."/>
        </authorList>
    </citation>
    <scope>NUCLEOTIDE SEQUENCE</scope>
    <source>
        <strain evidence="2">DSM 18626</strain>
    </source>
</reference>
<dbReference type="EMBL" id="CP064781">
    <property type="protein sequence ID" value="QRJ63420.1"/>
    <property type="molecule type" value="Genomic_DNA"/>
</dbReference>
<evidence type="ECO:0000256" key="1">
    <source>
        <dbReference type="SAM" id="Phobius"/>
    </source>
</evidence>
<protein>
    <submittedName>
        <fullName evidence="2">PilW family protein</fullName>
    </submittedName>
</protein>
<dbReference type="Proteomes" id="UP000663444">
    <property type="component" value="Chromosome"/>
</dbReference>
<evidence type="ECO:0000313" key="2">
    <source>
        <dbReference type="EMBL" id="QRJ63420.1"/>
    </source>
</evidence>
<feature type="transmembrane region" description="Helical" evidence="1">
    <location>
        <begin position="12"/>
        <end position="35"/>
    </location>
</feature>
<dbReference type="AlphaFoldDB" id="A0A974PXV3"/>
<dbReference type="PROSITE" id="PS00409">
    <property type="entry name" value="PROKAR_NTER_METHYL"/>
    <property type="match status" value="1"/>
</dbReference>
<dbReference type="InterPro" id="IPR012902">
    <property type="entry name" value="N_methyl_site"/>
</dbReference>
<dbReference type="SUPFAM" id="SSF54523">
    <property type="entry name" value="Pili subunits"/>
    <property type="match status" value="1"/>
</dbReference>
<dbReference type="Pfam" id="PF07963">
    <property type="entry name" value="N_methyl"/>
    <property type="match status" value="1"/>
</dbReference>
<evidence type="ECO:0000313" key="3">
    <source>
        <dbReference type="Proteomes" id="UP000663444"/>
    </source>
</evidence>
<keyword evidence="1" id="KW-1133">Transmembrane helix</keyword>
<dbReference type="Pfam" id="PF16074">
    <property type="entry name" value="PilW"/>
    <property type="match status" value="1"/>
</dbReference>
<dbReference type="NCBIfam" id="TIGR02532">
    <property type="entry name" value="IV_pilin_GFxxxE"/>
    <property type="match status" value="1"/>
</dbReference>
<accession>A0A974PXV3</accession>
<keyword evidence="3" id="KW-1185">Reference proteome</keyword>
<gene>
    <name evidence="2" type="ORF">IWH25_17000</name>
</gene>